<evidence type="ECO:0000256" key="13">
    <source>
        <dbReference type="ARBA" id="ARBA00023268"/>
    </source>
</evidence>
<dbReference type="Pfam" id="PF01256">
    <property type="entry name" value="Carb_kinase"/>
    <property type="match status" value="1"/>
</dbReference>
<dbReference type="GO" id="GO:0052856">
    <property type="term" value="F:NAD(P)HX epimerase activity"/>
    <property type="evidence" value="ECO:0007669"/>
    <property type="project" value="UniProtKB-UniRule"/>
</dbReference>
<comment type="cofactor">
    <cofactor evidence="18 19">
        <name>K(+)</name>
        <dbReference type="ChEBI" id="CHEBI:29103"/>
    </cofactor>
    <text evidence="18 19">Binds 1 potassium ion per subunit.</text>
</comment>
<dbReference type="SUPFAM" id="SSF53613">
    <property type="entry name" value="Ribokinase-like"/>
    <property type="match status" value="1"/>
</dbReference>
<feature type="binding site" evidence="18">
    <location>
        <begin position="139"/>
        <end position="145"/>
    </location>
    <ligand>
        <name>(6S)-NADPHX</name>
        <dbReference type="ChEBI" id="CHEBI:64076"/>
    </ligand>
</feature>
<proteinExistence type="inferred from homology"/>
<evidence type="ECO:0000256" key="8">
    <source>
        <dbReference type="ARBA" id="ARBA00022857"/>
    </source>
</evidence>
<feature type="domain" description="YjeF N-terminal" evidence="22">
    <location>
        <begin position="19"/>
        <end position="225"/>
    </location>
</feature>
<keyword evidence="20" id="KW-1133">Transmembrane helix</keyword>
<dbReference type="PROSITE" id="PS51383">
    <property type="entry name" value="YJEF_C_3"/>
    <property type="match status" value="1"/>
</dbReference>
<feature type="binding site" evidence="17">
    <location>
        <position position="460"/>
    </location>
    <ligand>
        <name>AMP</name>
        <dbReference type="ChEBI" id="CHEBI:456215"/>
    </ligand>
</feature>
<dbReference type="EMBL" id="CP072110">
    <property type="protein sequence ID" value="QTH63414.1"/>
    <property type="molecule type" value="Genomic_DNA"/>
</dbReference>
<evidence type="ECO:0000256" key="4">
    <source>
        <dbReference type="ARBA" id="ARBA00009524"/>
    </source>
</evidence>
<evidence type="ECO:0000256" key="10">
    <source>
        <dbReference type="ARBA" id="ARBA00023027"/>
    </source>
</evidence>
<dbReference type="RefSeq" id="WP_208831470.1">
    <property type="nucleotide sequence ID" value="NZ_CP072110.1"/>
</dbReference>
<keyword evidence="13" id="KW-0511">Multifunctional enzyme</keyword>
<keyword evidence="11 18" id="KW-0413">Isomerase</keyword>
<dbReference type="Gene3D" id="3.40.50.10260">
    <property type="entry name" value="YjeF N-terminal domain"/>
    <property type="match status" value="1"/>
</dbReference>
<feature type="binding site" evidence="18">
    <location>
        <position position="68"/>
    </location>
    <ligand>
        <name>K(+)</name>
        <dbReference type="ChEBI" id="CHEBI:29103"/>
    </ligand>
</feature>
<feature type="binding site" evidence="17">
    <location>
        <position position="395"/>
    </location>
    <ligand>
        <name>(6S)-NADPHX</name>
        <dbReference type="ChEBI" id="CHEBI:64076"/>
    </ligand>
</feature>
<comment type="catalytic activity">
    <reaction evidence="15 17 19">
        <text>(6S)-NADHX + ADP = AMP + phosphate + NADH + H(+)</text>
        <dbReference type="Rhea" id="RHEA:32223"/>
        <dbReference type="ChEBI" id="CHEBI:15378"/>
        <dbReference type="ChEBI" id="CHEBI:43474"/>
        <dbReference type="ChEBI" id="CHEBI:57945"/>
        <dbReference type="ChEBI" id="CHEBI:64074"/>
        <dbReference type="ChEBI" id="CHEBI:456215"/>
        <dbReference type="ChEBI" id="CHEBI:456216"/>
        <dbReference type="EC" id="4.2.1.136"/>
    </reaction>
</comment>
<evidence type="ECO:0000313" key="23">
    <source>
        <dbReference type="EMBL" id="QTH63414.1"/>
    </source>
</evidence>
<comment type="similarity">
    <text evidence="3 19">In the N-terminal section; belongs to the NnrE/AIBP family.</text>
</comment>
<dbReference type="EC" id="5.1.99.6" evidence="19"/>
<evidence type="ECO:0000256" key="9">
    <source>
        <dbReference type="ARBA" id="ARBA00022958"/>
    </source>
</evidence>
<evidence type="ECO:0000256" key="11">
    <source>
        <dbReference type="ARBA" id="ARBA00023235"/>
    </source>
</evidence>
<evidence type="ECO:0000256" key="5">
    <source>
        <dbReference type="ARBA" id="ARBA00022723"/>
    </source>
</evidence>
<keyword evidence="20" id="KW-0472">Membrane</keyword>
<dbReference type="CDD" id="cd01171">
    <property type="entry name" value="YXKO-related"/>
    <property type="match status" value="1"/>
</dbReference>
<feature type="binding site" evidence="18">
    <location>
        <position position="168"/>
    </location>
    <ligand>
        <name>(6S)-NADPHX</name>
        <dbReference type="ChEBI" id="CHEBI:64076"/>
    </ligand>
</feature>
<evidence type="ECO:0000259" key="22">
    <source>
        <dbReference type="PROSITE" id="PS51385"/>
    </source>
</evidence>
<keyword evidence="12 17" id="KW-0456">Lyase</keyword>
<dbReference type="InterPro" id="IPR000631">
    <property type="entry name" value="CARKD"/>
</dbReference>
<evidence type="ECO:0000256" key="12">
    <source>
        <dbReference type="ARBA" id="ARBA00023239"/>
    </source>
</evidence>
<dbReference type="GO" id="GO:0110051">
    <property type="term" value="P:metabolite repair"/>
    <property type="evidence" value="ECO:0007669"/>
    <property type="project" value="TreeGrafter"/>
</dbReference>
<reference evidence="23" key="1">
    <citation type="submission" date="2021-03" db="EMBL/GenBank/DDBJ databases">
        <title>Description of Psychrosphaera ytuae sp. nov. isolated from deep sea sediment of South China Sea.</title>
        <authorList>
            <person name="Zhang J."/>
            <person name="Xu X.-D."/>
        </authorList>
    </citation>
    <scope>NUCLEOTIDE SEQUENCE</scope>
    <source>
        <strain evidence="23">MTZ26</strain>
    </source>
</reference>
<dbReference type="Pfam" id="PF03853">
    <property type="entry name" value="YjeF_N"/>
    <property type="match status" value="1"/>
</dbReference>
<comment type="similarity">
    <text evidence="18">Belongs to the NnrE/AIBP family.</text>
</comment>
<feature type="binding site" evidence="17">
    <location>
        <begin position="432"/>
        <end position="436"/>
    </location>
    <ligand>
        <name>AMP</name>
        <dbReference type="ChEBI" id="CHEBI:456215"/>
    </ligand>
</feature>
<feature type="binding site" evidence="17">
    <location>
        <position position="269"/>
    </location>
    <ligand>
        <name>(6S)-NADPHX</name>
        <dbReference type="ChEBI" id="CHEBI:64076"/>
    </ligand>
</feature>
<evidence type="ECO:0000256" key="6">
    <source>
        <dbReference type="ARBA" id="ARBA00022741"/>
    </source>
</evidence>
<evidence type="ECO:0000256" key="3">
    <source>
        <dbReference type="ARBA" id="ARBA00006001"/>
    </source>
</evidence>
<dbReference type="InterPro" id="IPR036652">
    <property type="entry name" value="YjeF_N_dom_sf"/>
</dbReference>
<keyword evidence="10 17" id="KW-0520">NAD</keyword>
<evidence type="ECO:0000256" key="15">
    <source>
        <dbReference type="ARBA" id="ARBA00048238"/>
    </source>
</evidence>
<feature type="binding site" evidence="18">
    <location>
        <position position="171"/>
    </location>
    <ligand>
        <name>K(+)</name>
        <dbReference type="ChEBI" id="CHEBI:29103"/>
    </ligand>
</feature>
<dbReference type="PIRSF" id="PIRSF017184">
    <property type="entry name" value="Nnr"/>
    <property type="match status" value="1"/>
</dbReference>
<evidence type="ECO:0000256" key="20">
    <source>
        <dbReference type="SAM" id="Phobius"/>
    </source>
</evidence>
<name>A0A975DAY1_9GAMM</name>
<comment type="function">
    <text evidence="14 19">Bifunctional enzyme that catalyzes the epimerization of the S- and R-forms of NAD(P)HX and the dehydration of the S-form of NAD(P)HX at the expense of ADP, which is converted to AMP. This allows the repair of both epimers of NAD(P)HX, a damaged form of NAD(P)H that is a result of enzymatic or heat-dependent hydration.</text>
</comment>
<comment type="function">
    <text evidence="18">Catalyzes the epimerization of the S- and R-forms of NAD(P)HX, a damaged form of NAD(P)H that is a result of enzymatic or heat-dependent hydration. This is a prerequisite for the S-specific NAD(P)H-hydrate dehydratase to allow the repair of both epimers of NAD(P)HX.</text>
</comment>
<organism evidence="23 24">
    <name type="scientific">Psychrosphaera ytuae</name>
    <dbReference type="NCBI Taxonomy" id="2820710"/>
    <lineage>
        <taxon>Bacteria</taxon>
        <taxon>Pseudomonadati</taxon>
        <taxon>Pseudomonadota</taxon>
        <taxon>Gammaproteobacteria</taxon>
        <taxon>Alteromonadales</taxon>
        <taxon>Pseudoalteromonadaceae</taxon>
        <taxon>Psychrosphaera</taxon>
    </lineage>
</organism>
<dbReference type="Gene3D" id="3.40.1190.20">
    <property type="match status" value="1"/>
</dbReference>
<evidence type="ECO:0000256" key="19">
    <source>
        <dbReference type="PIRNR" id="PIRNR017184"/>
    </source>
</evidence>
<comment type="similarity">
    <text evidence="17">Belongs to the NnrD/CARKD family.</text>
</comment>
<accession>A0A975DAY1</accession>
<dbReference type="InterPro" id="IPR030677">
    <property type="entry name" value="Nnr"/>
</dbReference>
<keyword evidence="5 18" id="KW-0479">Metal-binding</keyword>
<dbReference type="PROSITE" id="PS51385">
    <property type="entry name" value="YJEF_N"/>
    <property type="match status" value="1"/>
</dbReference>
<dbReference type="KEGG" id="psym:J1N51_11825"/>
<dbReference type="InterPro" id="IPR004443">
    <property type="entry name" value="YjeF_N_dom"/>
</dbReference>
<dbReference type="GO" id="GO:0005524">
    <property type="term" value="F:ATP binding"/>
    <property type="evidence" value="ECO:0007669"/>
    <property type="project" value="UniProtKB-UniRule"/>
</dbReference>
<evidence type="ECO:0000256" key="14">
    <source>
        <dbReference type="ARBA" id="ARBA00025153"/>
    </source>
</evidence>
<keyword evidence="8 17" id="KW-0521">NADP</keyword>
<evidence type="ECO:0000256" key="7">
    <source>
        <dbReference type="ARBA" id="ARBA00022840"/>
    </source>
</evidence>
<dbReference type="NCBIfam" id="TIGR00196">
    <property type="entry name" value="yjeF_cterm"/>
    <property type="match status" value="1"/>
</dbReference>
<feature type="binding site" evidence="18">
    <location>
        <begin position="67"/>
        <end position="71"/>
    </location>
    <ligand>
        <name>(6S)-NADPHX</name>
        <dbReference type="ChEBI" id="CHEBI:64076"/>
    </ligand>
</feature>
<keyword evidence="6 17" id="KW-0547">Nucleotide-binding</keyword>
<dbReference type="InterPro" id="IPR029056">
    <property type="entry name" value="Ribokinase-like"/>
</dbReference>
<evidence type="ECO:0000256" key="17">
    <source>
        <dbReference type="HAMAP-Rule" id="MF_01965"/>
    </source>
</evidence>
<dbReference type="GO" id="GO:0052855">
    <property type="term" value="F:ADP-dependent NAD(P)H-hydrate dehydratase activity"/>
    <property type="evidence" value="ECO:0007669"/>
    <property type="project" value="UniProtKB-UniRule"/>
</dbReference>
<protein>
    <recommendedName>
        <fullName evidence="19">Bifunctional NAD(P)H-hydrate repair enzyme</fullName>
    </recommendedName>
    <alternativeName>
        <fullName evidence="19">Nicotinamide nucleotide repair protein</fullName>
    </alternativeName>
    <domain>
        <recommendedName>
            <fullName evidence="19">ADP-dependent (S)-NAD(P)H-hydrate dehydratase</fullName>
            <ecNumber evidence="19">4.2.1.136</ecNumber>
        </recommendedName>
        <alternativeName>
            <fullName evidence="19">ADP-dependent NAD(P)HX dehydratase</fullName>
        </alternativeName>
    </domain>
    <domain>
        <recommendedName>
            <fullName evidence="19">NAD(P)H-hydrate epimerase</fullName>
            <ecNumber evidence="19">5.1.99.6</ecNumber>
        </recommendedName>
    </domain>
</protein>
<dbReference type="GO" id="GO:0046496">
    <property type="term" value="P:nicotinamide nucleotide metabolic process"/>
    <property type="evidence" value="ECO:0007669"/>
    <property type="project" value="UniProtKB-UniRule"/>
</dbReference>
<gene>
    <name evidence="17" type="primary">nnrD</name>
    <name evidence="18" type="synonym">nnrE</name>
    <name evidence="23" type="ORF">J1N51_11825</name>
</gene>
<comment type="catalytic activity">
    <reaction evidence="16 17 19">
        <text>(6S)-NADPHX + ADP = AMP + phosphate + NADPH + H(+)</text>
        <dbReference type="Rhea" id="RHEA:32235"/>
        <dbReference type="ChEBI" id="CHEBI:15378"/>
        <dbReference type="ChEBI" id="CHEBI:43474"/>
        <dbReference type="ChEBI" id="CHEBI:57783"/>
        <dbReference type="ChEBI" id="CHEBI:64076"/>
        <dbReference type="ChEBI" id="CHEBI:456215"/>
        <dbReference type="ChEBI" id="CHEBI:456216"/>
        <dbReference type="EC" id="4.2.1.136"/>
    </reaction>
</comment>
<keyword evidence="20" id="KW-0812">Transmembrane</keyword>
<keyword evidence="24" id="KW-1185">Reference proteome</keyword>
<keyword evidence="7 17" id="KW-0067">ATP-binding</keyword>
<comment type="catalytic activity">
    <reaction evidence="2 18 19">
        <text>(6R)-NADPHX = (6S)-NADPHX</text>
        <dbReference type="Rhea" id="RHEA:32227"/>
        <dbReference type="ChEBI" id="CHEBI:64076"/>
        <dbReference type="ChEBI" id="CHEBI:64077"/>
        <dbReference type="EC" id="5.1.99.6"/>
    </reaction>
</comment>
<feature type="transmembrane region" description="Helical" evidence="20">
    <location>
        <begin position="254"/>
        <end position="274"/>
    </location>
</feature>
<dbReference type="PROSITE" id="PS01050">
    <property type="entry name" value="YJEF_C_2"/>
    <property type="match status" value="1"/>
</dbReference>
<dbReference type="GO" id="GO:0046872">
    <property type="term" value="F:metal ion binding"/>
    <property type="evidence" value="ECO:0007669"/>
    <property type="project" value="UniProtKB-UniRule"/>
</dbReference>
<dbReference type="EC" id="4.2.1.136" evidence="19"/>
<evidence type="ECO:0000256" key="16">
    <source>
        <dbReference type="ARBA" id="ARBA00049209"/>
    </source>
</evidence>
<evidence type="ECO:0000313" key="24">
    <source>
        <dbReference type="Proteomes" id="UP000682739"/>
    </source>
</evidence>
<evidence type="ECO:0000256" key="18">
    <source>
        <dbReference type="HAMAP-Rule" id="MF_01966"/>
    </source>
</evidence>
<dbReference type="HAMAP" id="MF_01966">
    <property type="entry name" value="NADHX_epimerase"/>
    <property type="match status" value="1"/>
</dbReference>
<feature type="domain" description="YjeF C-terminal" evidence="21">
    <location>
        <begin position="234"/>
        <end position="523"/>
    </location>
</feature>
<evidence type="ECO:0000256" key="1">
    <source>
        <dbReference type="ARBA" id="ARBA00000013"/>
    </source>
</evidence>
<dbReference type="PANTHER" id="PTHR12592:SF0">
    <property type="entry name" value="ATP-DEPENDENT (S)-NAD(P)H-HYDRATE DEHYDRATASE"/>
    <property type="match status" value="1"/>
</dbReference>
<dbReference type="PANTHER" id="PTHR12592">
    <property type="entry name" value="ATP-DEPENDENT (S)-NAD(P)H-HYDRATE DEHYDRATASE FAMILY MEMBER"/>
    <property type="match status" value="1"/>
</dbReference>
<sequence>MSSQCRSILPSKLYRAEQIKQNEADCAHRNGIDLYQLMEKAGHAVFDCVLARFPTAQHILIIAGGGNNGGDAYIVARLAIQSGMNVTLLAKNKGEALEGDAKVAMHSFVSAQGTVLDLDKHLDSIRQLDVDVIVDGLIGIGLEQTLRASTAEVIEAINHNSAPVIAIDVPSGLNANTGQPLPIAVIADYTVTFIALKPGLFSLDGPDHCGQLIYSELGLRKEFESSVSTDLSLIHRDTIVPIPKRKQNVHKGSFGTVLVIGGALGMGGAAFMAGKAALRSGVGKVYVMCEAGNEGMITQLCPELMVTGLEMLEVDRYLAEVLPKVDSVVVGPGLGLTKWSLAVISELLKQETWYQTPSVIDADGINCLAYKLDKQDGATQDAFARPDKPWVFTPHPLESARILGETVQSVQADRLGAAQRIVNKTNSAVILKGNGSIVASKGHSAINMSGNPAMATAGMGDVLSGVIGASFCAWQLNQTSLQKKLEIATYLHGLAGDFTAKESKIGMIATDVIESLPAAIWNCQEYNNKVQGN</sequence>
<dbReference type="NCBIfam" id="TIGR00197">
    <property type="entry name" value="yjeF_nterm"/>
    <property type="match status" value="1"/>
</dbReference>
<feature type="binding site" evidence="17">
    <location>
        <position position="461"/>
    </location>
    <ligand>
        <name>(6S)-NADPHX</name>
        <dbReference type="ChEBI" id="CHEBI:64076"/>
    </ligand>
</feature>
<keyword evidence="9 18" id="KW-0630">Potassium</keyword>
<comment type="catalytic activity">
    <reaction evidence="1 18 19">
        <text>(6R)-NADHX = (6S)-NADHX</text>
        <dbReference type="Rhea" id="RHEA:32215"/>
        <dbReference type="ChEBI" id="CHEBI:64074"/>
        <dbReference type="ChEBI" id="CHEBI:64075"/>
        <dbReference type="EC" id="5.1.99.6"/>
    </reaction>
</comment>
<comment type="function">
    <text evidence="17">Catalyzes the dehydration of the S-form of NAD(P)HX at the expense of ADP, which is converted to AMP. Together with NAD(P)HX epimerase, which catalyzes the epimerization of the S- and R-forms, the enzyme allows the repair of both epimers of NAD(P)HX, a damaged form of NAD(P)H that is a result of enzymatic or heat-dependent hydration.</text>
</comment>
<comment type="cofactor">
    <cofactor evidence="17">
        <name>Mg(2+)</name>
        <dbReference type="ChEBI" id="CHEBI:18420"/>
    </cofactor>
</comment>
<dbReference type="SUPFAM" id="SSF64153">
    <property type="entry name" value="YjeF N-terminal domain-like"/>
    <property type="match status" value="1"/>
</dbReference>
<dbReference type="InterPro" id="IPR017953">
    <property type="entry name" value="Carbohydrate_kinase_pred_CS"/>
</dbReference>
<feature type="binding site" evidence="18">
    <location>
        <position position="135"/>
    </location>
    <ligand>
        <name>K(+)</name>
        <dbReference type="ChEBI" id="CHEBI:29103"/>
    </ligand>
</feature>
<evidence type="ECO:0000259" key="21">
    <source>
        <dbReference type="PROSITE" id="PS51383"/>
    </source>
</evidence>
<dbReference type="Proteomes" id="UP000682739">
    <property type="component" value="Chromosome"/>
</dbReference>
<dbReference type="PROSITE" id="PS01049">
    <property type="entry name" value="YJEF_C_1"/>
    <property type="match status" value="1"/>
</dbReference>
<dbReference type="HAMAP" id="MF_01965">
    <property type="entry name" value="NADHX_dehydratase"/>
    <property type="match status" value="1"/>
</dbReference>
<evidence type="ECO:0000256" key="2">
    <source>
        <dbReference type="ARBA" id="ARBA00000909"/>
    </source>
</evidence>
<comment type="subunit">
    <text evidence="17">Homotetramer.</text>
</comment>
<comment type="similarity">
    <text evidence="4 19">In the C-terminal section; belongs to the NnrD/CARKD family.</text>
</comment>
<feature type="binding site" evidence="17">
    <location>
        <position position="333"/>
    </location>
    <ligand>
        <name>(6S)-NADPHX</name>
        <dbReference type="ChEBI" id="CHEBI:64076"/>
    </ligand>
</feature>
<dbReference type="AlphaFoldDB" id="A0A975DAY1"/>
<comment type="caution">
    <text evidence="18">Lacks conserved residue(s) required for the propagation of feature annotation.</text>
</comment>